<evidence type="ECO:0000313" key="2">
    <source>
        <dbReference type="Proteomes" id="UP000647860"/>
    </source>
</evidence>
<accession>A0ABQ4IHU1</accession>
<dbReference type="EMBL" id="BOPA01000027">
    <property type="protein sequence ID" value="GIJ17283.1"/>
    <property type="molecule type" value="Genomic_DNA"/>
</dbReference>
<gene>
    <name evidence="1" type="ORF">Vgi01_39670</name>
</gene>
<dbReference type="Proteomes" id="UP000647860">
    <property type="component" value="Unassembled WGS sequence"/>
</dbReference>
<proteinExistence type="predicted"/>
<evidence type="ECO:0000313" key="1">
    <source>
        <dbReference type="EMBL" id="GIJ17283.1"/>
    </source>
</evidence>
<organism evidence="1 2">
    <name type="scientific">Micromonospora gifhornensis</name>
    <dbReference type="NCBI Taxonomy" id="84594"/>
    <lineage>
        <taxon>Bacteria</taxon>
        <taxon>Bacillati</taxon>
        <taxon>Actinomycetota</taxon>
        <taxon>Actinomycetes</taxon>
        <taxon>Micromonosporales</taxon>
        <taxon>Micromonosporaceae</taxon>
        <taxon>Micromonospora</taxon>
    </lineage>
</organism>
<reference evidence="1 2" key="1">
    <citation type="submission" date="2021-01" db="EMBL/GenBank/DDBJ databases">
        <title>Whole genome shotgun sequence of Verrucosispora gifhornensis NBRC 16317.</title>
        <authorList>
            <person name="Komaki H."/>
            <person name="Tamura T."/>
        </authorList>
    </citation>
    <scope>NUCLEOTIDE SEQUENCE [LARGE SCALE GENOMIC DNA]</scope>
    <source>
        <strain evidence="1 2">NBRC 16317</strain>
    </source>
</reference>
<keyword evidence="2" id="KW-1185">Reference proteome</keyword>
<name>A0ABQ4IHU1_9ACTN</name>
<protein>
    <submittedName>
        <fullName evidence="1">Uncharacterized protein</fullName>
    </submittedName>
</protein>
<comment type="caution">
    <text evidence="1">The sequence shown here is derived from an EMBL/GenBank/DDBJ whole genome shotgun (WGS) entry which is preliminary data.</text>
</comment>
<sequence>MHLTESDHGFLRIAVRPQSSCGMRPPLINLAVTCADTDPIEVTGPGENGIDPRVGVCPGGIIGPTSAGILWRRSVAGRTNVTTTDIFDSADASYPWSCRL</sequence>